<reference evidence="1" key="1">
    <citation type="submission" date="2022-09" db="EMBL/GenBank/DDBJ databases">
        <title>Complete Genomes of Fervidibacillus albus and Fervidibacillus halotolerans isolated from tidal flat sediments.</title>
        <authorList>
            <person name="Kwon K.K."/>
            <person name="Yang S.-H."/>
            <person name="Park M.J."/>
            <person name="Oh H.-M."/>
        </authorList>
    </citation>
    <scope>NUCLEOTIDE SEQUENCE</scope>
    <source>
        <strain evidence="1">MEBiC13594</strain>
    </source>
</reference>
<dbReference type="RefSeq" id="WP_275420150.1">
    <property type="nucleotide sequence ID" value="NZ_CP106877.1"/>
</dbReference>
<evidence type="ECO:0000313" key="2">
    <source>
        <dbReference type="Proteomes" id="UP001164726"/>
    </source>
</evidence>
<evidence type="ECO:0000313" key="1">
    <source>
        <dbReference type="EMBL" id="WAA12021.1"/>
    </source>
</evidence>
<name>A0A9E8LYQ7_9BACI</name>
<keyword evidence="2" id="KW-1185">Reference proteome</keyword>
<dbReference type="Proteomes" id="UP001164726">
    <property type="component" value="Chromosome"/>
</dbReference>
<dbReference type="KEGG" id="fhl:OE105_10600"/>
<accession>A0A9E8LYQ7</accession>
<sequence>MYYIKCIIRSIAYKNQQFVISIEPTKEYRFSDESITNRDESNTNRDKEILLAYKNGKVCTIDKHQLVNITVEEEFENVIKEIFVQQKIITIGLTTENGQGFRLVEMRVG</sequence>
<protein>
    <submittedName>
        <fullName evidence="1">Uncharacterized protein</fullName>
    </submittedName>
</protein>
<gene>
    <name evidence="1" type="ORF">OE105_10600</name>
</gene>
<proteinExistence type="predicted"/>
<dbReference type="AlphaFoldDB" id="A0A9E8LYQ7"/>
<organism evidence="1 2">
    <name type="scientific">Fervidibacillus halotolerans</name>
    <dbReference type="NCBI Taxonomy" id="2980027"/>
    <lineage>
        <taxon>Bacteria</taxon>
        <taxon>Bacillati</taxon>
        <taxon>Bacillota</taxon>
        <taxon>Bacilli</taxon>
        <taxon>Bacillales</taxon>
        <taxon>Bacillaceae</taxon>
        <taxon>Fervidibacillus</taxon>
    </lineage>
</organism>
<dbReference type="EMBL" id="CP106877">
    <property type="protein sequence ID" value="WAA12021.1"/>
    <property type="molecule type" value="Genomic_DNA"/>
</dbReference>